<dbReference type="PROSITE" id="PS50022">
    <property type="entry name" value="FA58C_3"/>
    <property type="match status" value="9"/>
</dbReference>
<sequence>MCVVLEIKTQGSSTEQYWIKEYQVSYGSDTQWFAPYMANGVKKTFVGNIDQQSVVSHKLVPVIVARIIRIHPISWEEKTGLRAEFIGYYRALSVLNSSPYRAPEETSKLQFHRNCCYQIISKIQFHDHGDYCWVPHYGRDGQWLQVDFLRLTKVTKVKTQGRGPHNQWVVTYNLAFGNDGEFFFHYQRNGETEIFNANWDRGSINSQTVSPAIVSRFLRLYPKEYKNAVAMRLEFEGYYVGFEETCQTARALGMEDRRISVHQISASSSLDEKFLPDYGRLNVDASHGAWIALHLDTAQWYQFYLKNGQTKVFQANFDTDTIVRNTLLPAIVARIVRLHIRSWNDKIAMRVEFFGTYEAPHGSSSPEVDKKGEYIQVDLLQLTPISGVGLRSGGDQPLNDSYIEVMMQYSDTEGSWMSKKDYRGEIMTLSTADCDVNFEKLVVARYVRLVITGWGRRTGFVFQLYGTTEYHKASAGIEDGTIKDNQMKSSNHPNDPHPAHEARLNHRGAWCGNTLRRHLYLQIDFLSNFEVHAVATQEEGIFKPWPEVKLKYRYWTRGKMAERLTFMFQIYRESIRGLIFQGNTSCRCSRKHLVRPFLVRSLRFLPMSWKNRPCMRVDVYGVYKGILQVHVRFGPLLNAYGTELTRDCSIKLNAEYSLLNNLLTNSVLVNALSQATFGGISLRYSLTSADNNWILVGYKGKQKVDWIAEKIGKKGEAAIRVATTVHLNQISTTPEFHKYYMPAESASNTTELSIAGRHSLLVHNVTARCVLNNTDCQPGLSLAMWMKPDIPRANRASSRFTSAEGQQRLAIFILVYVTTPRAFRIQILLDDCDGIQLPRSLNGWMSIEDLIGLVPMGVEHLVIPDDRMTSSTIFNADYQAYYGRINTDRGIYQSWRALGNDSDPYLQVDLGHIKTICGVGTQGRGQDDVHDLWAKSYRVSLSNDSTNWIYLEQDGSTKEFQANDDLNSMVINRFHQPVIAQIIRLEFVFWNKEVTQRTYVYSKINRTFNGPPMGMFGKFVSNGNLEKTTGPNLNKEDKETTQAQHLPRSITGKTTDDGGGWTVLQRRFDGTVDFYRSFEEYEAGFGDTSGEHWLGLSKMATLTHSYSSDLRVDLKDWFGATFQVVNSDFMIDGARWAYKLRYSGSLGPGYDSLKDGHKNAVFHAKDQGKFKYTAVKYHGGWWYSSDGRRVNLNGFYHKSGVDNGNGIKWADFRDQVLKESKMMIRWNGKGGKQGALDLTDWHAYKSISGAYEITAVDAKLDGVVFLNMDIDGIAYFQGDFFTARRLTHVSTQGGTNLHFVKQYSLQLSSGEGDWMDYKENGVLKIFEGNNELTLSDASHVVSNCLKETKLTRMVKIYPIACEGSCSLRLEVYSCSEWVKGPNPSIATSHAMFIRPVAMTSFACSKAVGVQYTNKIHRDRMTASSNRYDGNPYRGRLHATNLQWTTDSQRPNEFLEIWFDELLKVTSVATQGGINCWVKSFGISYRDKNLKWKVYKGNNGA</sequence>
<dbReference type="EMBL" id="CACRXK020006377">
    <property type="protein sequence ID" value="CAB4009207.1"/>
    <property type="molecule type" value="Genomic_DNA"/>
</dbReference>
<dbReference type="InterPro" id="IPR008979">
    <property type="entry name" value="Galactose-bd-like_sf"/>
</dbReference>
<evidence type="ECO:0000256" key="1">
    <source>
        <dbReference type="ARBA" id="ARBA00022737"/>
    </source>
</evidence>
<evidence type="ECO:0000313" key="3">
    <source>
        <dbReference type="Proteomes" id="UP001152795"/>
    </source>
</evidence>
<dbReference type="Gene3D" id="3.90.215.10">
    <property type="entry name" value="Gamma Fibrinogen, chain A, domain 1"/>
    <property type="match status" value="1"/>
</dbReference>
<feature type="non-terminal residue" evidence="2">
    <location>
        <position position="1"/>
    </location>
</feature>
<keyword evidence="3" id="KW-1185">Reference proteome</keyword>
<evidence type="ECO:0000313" key="2">
    <source>
        <dbReference type="EMBL" id="CAB4009207.1"/>
    </source>
</evidence>
<proteinExistence type="predicted"/>
<protein>
    <submittedName>
        <fullName evidence="2">Uncharacterized protein</fullName>
    </submittedName>
</protein>
<reference evidence="2" key="1">
    <citation type="submission" date="2020-04" db="EMBL/GenBank/DDBJ databases">
        <authorList>
            <person name="Alioto T."/>
            <person name="Alioto T."/>
            <person name="Gomez Garrido J."/>
        </authorList>
    </citation>
    <scope>NUCLEOTIDE SEQUENCE</scope>
    <source>
        <strain evidence="2">A484AB</strain>
    </source>
</reference>
<dbReference type="PANTHER" id="PTHR24543">
    <property type="entry name" value="MULTICOPPER OXIDASE-RELATED"/>
    <property type="match status" value="1"/>
</dbReference>
<dbReference type="InterPro" id="IPR000421">
    <property type="entry name" value="FA58C"/>
</dbReference>
<dbReference type="PROSITE" id="PS51406">
    <property type="entry name" value="FIBRINOGEN_C_2"/>
    <property type="match status" value="1"/>
</dbReference>
<comment type="caution">
    <text evidence="2">The sequence shown here is derived from an EMBL/GenBank/DDBJ whole genome shotgun (WGS) entry which is preliminary data.</text>
</comment>
<dbReference type="Gene3D" id="2.60.120.260">
    <property type="entry name" value="Galactose-binding domain-like"/>
    <property type="match status" value="9"/>
</dbReference>
<dbReference type="InterPro" id="IPR014716">
    <property type="entry name" value="Fibrinogen_a/b/g_C_1"/>
</dbReference>
<name>A0A6S7HWW5_PARCT</name>
<dbReference type="InterPro" id="IPR036056">
    <property type="entry name" value="Fibrinogen-like_C"/>
</dbReference>
<organism evidence="2 3">
    <name type="scientific">Paramuricea clavata</name>
    <name type="common">Red gorgonian</name>
    <name type="synonym">Violescent sea-whip</name>
    <dbReference type="NCBI Taxonomy" id="317549"/>
    <lineage>
        <taxon>Eukaryota</taxon>
        <taxon>Metazoa</taxon>
        <taxon>Cnidaria</taxon>
        <taxon>Anthozoa</taxon>
        <taxon>Octocorallia</taxon>
        <taxon>Malacalcyonacea</taxon>
        <taxon>Plexauridae</taxon>
        <taxon>Paramuricea</taxon>
    </lineage>
</organism>
<dbReference type="SUPFAM" id="SSF49785">
    <property type="entry name" value="Galactose-binding domain-like"/>
    <property type="match status" value="8"/>
</dbReference>
<dbReference type="SMART" id="SM00231">
    <property type="entry name" value="FA58C"/>
    <property type="match status" value="4"/>
</dbReference>
<dbReference type="InterPro" id="IPR002181">
    <property type="entry name" value="Fibrinogen_a/b/g_C_dom"/>
</dbReference>
<dbReference type="PROSITE" id="PS01285">
    <property type="entry name" value="FA58C_1"/>
    <property type="match status" value="1"/>
</dbReference>
<accession>A0A6S7HWW5</accession>
<dbReference type="PANTHER" id="PTHR24543:SF291">
    <property type="entry name" value="SMOKE ALARM, ISOFORM D"/>
    <property type="match status" value="1"/>
</dbReference>
<keyword evidence="1" id="KW-0677">Repeat</keyword>
<dbReference type="Pfam" id="PF00147">
    <property type="entry name" value="Fibrinogen_C"/>
    <property type="match status" value="1"/>
</dbReference>
<dbReference type="CDD" id="cd00057">
    <property type="entry name" value="FA58C"/>
    <property type="match status" value="2"/>
</dbReference>
<dbReference type="Proteomes" id="UP001152795">
    <property type="component" value="Unassembled WGS sequence"/>
</dbReference>
<dbReference type="SMART" id="SM00186">
    <property type="entry name" value="FBG"/>
    <property type="match status" value="1"/>
</dbReference>
<gene>
    <name evidence="2" type="ORF">PACLA_8A035439</name>
</gene>
<dbReference type="OrthoDB" id="2121828at2759"/>
<dbReference type="SUPFAM" id="SSF56496">
    <property type="entry name" value="Fibrinogen C-terminal domain-like"/>
    <property type="match status" value="1"/>
</dbReference>
<dbReference type="Pfam" id="PF00754">
    <property type="entry name" value="F5_F8_type_C"/>
    <property type="match status" value="5"/>
</dbReference>